<dbReference type="Gene3D" id="1.10.287.2460">
    <property type="match status" value="1"/>
</dbReference>
<dbReference type="EMBL" id="LR784717">
    <property type="protein sequence ID" value="CAB3240596.1"/>
    <property type="molecule type" value="mRNA"/>
</dbReference>
<dbReference type="NCBIfam" id="NF006108">
    <property type="entry name" value="PRK08259.1"/>
    <property type="match status" value="1"/>
</dbReference>
<dbReference type="Gene3D" id="3.90.226.10">
    <property type="entry name" value="2-enoyl-CoA Hydratase, Chain A, domain 1"/>
    <property type="match status" value="1"/>
</dbReference>
<name>A0A6F9DBQ4_9ASCI</name>
<evidence type="ECO:0000256" key="1">
    <source>
        <dbReference type="ARBA" id="ARBA00005254"/>
    </source>
</evidence>
<evidence type="ECO:0000256" key="2">
    <source>
        <dbReference type="RuleBase" id="RU003707"/>
    </source>
</evidence>
<protein>
    <submittedName>
        <fullName evidence="3">Probable enoyl-CoA hydratase, mitochondrial</fullName>
    </submittedName>
</protein>
<accession>A0A6F9DBQ4</accession>
<comment type="similarity">
    <text evidence="1 2">Belongs to the enoyl-CoA hydratase/isomerase family.</text>
</comment>
<dbReference type="SUPFAM" id="SSF52096">
    <property type="entry name" value="ClpP/crotonase"/>
    <property type="match status" value="1"/>
</dbReference>
<gene>
    <name evidence="3" type="primary">Echdc2</name>
</gene>
<reference evidence="3" key="1">
    <citation type="submission" date="2020-04" db="EMBL/GenBank/DDBJ databases">
        <authorList>
            <person name="Neveu A P."/>
        </authorList>
    </citation>
    <scope>NUCLEOTIDE SEQUENCE</scope>
    <source>
        <tissue evidence="3">Whole embryo</tissue>
    </source>
</reference>
<sequence>MDLIMYRTLFSRLLSGSKTRIVGHASISFPKHYLTKSVRYISMDYESVRTLTAEPAVDPVTIDKREKITLIGLNRPNSRNAVNRDMARQLTVAFKAFENDEQSNVAVLHGIGEHFCAGYDLKELATSKEILSEETKKHMSIHGAMGPTHLHICKPVIAAVNGYAVAGGLELALLCDLRVFEQSTQVGVLSRRFGVPLIDGGTVRLPALIGMSKALDLILTGRLLRASEAQEMGIANRVTEDGGALSAAVQLAKDISNFPQLCLRADRNSTYHSVFDAASIRDSLEYELENAMDVLERESISGAQKFVEGVGRKGMFS</sequence>
<dbReference type="AlphaFoldDB" id="A0A6F9DBQ4"/>
<dbReference type="InterPro" id="IPR029045">
    <property type="entry name" value="ClpP/crotonase-like_dom_sf"/>
</dbReference>
<proteinExistence type="evidence at transcript level"/>
<dbReference type="PROSITE" id="PS00166">
    <property type="entry name" value="ENOYL_COA_HYDRATASE"/>
    <property type="match status" value="1"/>
</dbReference>
<dbReference type="CDD" id="cd06558">
    <property type="entry name" value="crotonase-like"/>
    <property type="match status" value="1"/>
</dbReference>
<organism evidence="3">
    <name type="scientific">Phallusia mammillata</name>
    <dbReference type="NCBI Taxonomy" id="59560"/>
    <lineage>
        <taxon>Eukaryota</taxon>
        <taxon>Metazoa</taxon>
        <taxon>Chordata</taxon>
        <taxon>Tunicata</taxon>
        <taxon>Ascidiacea</taxon>
        <taxon>Phlebobranchia</taxon>
        <taxon>Ascidiidae</taxon>
        <taxon>Phallusia</taxon>
    </lineage>
</organism>
<dbReference type="GO" id="GO:0003824">
    <property type="term" value="F:catalytic activity"/>
    <property type="evidence" value="ECO:0007669"/>
    <property type="project" value="InterPro"/>
</dbReference>
<dbReference type="Pfam" id="PF00378">
    <property type="entry name" value="ECH_1"/>
    <property type="match status" value="1"/>
</dbReference>
<dbReference type="InterPro" id="IPR001753">
    <property type="entry name" value="Enoyl-CoA_hydra/iso"/>
</dbReference>
<dbReference type="InterPro" id="IPR018376">
    <property type="entry name" value="Enoyl-CoA_hyd/isom_CS"/>
</dbReference>
<dbReference type="PANTHER" id="PTHR43802:SF1">
    <property type="entry name" value="IP11341P-RELATED"/>
    <property type="match status" value="1"/>
</dbReference>
<dbReference type="PANTHER" id="PTHR43802">
    <property type="entry name" value="ENOYL-COA HYDRATASE"/>
    <property type="match status" value="1"/>
</dbReference>
<evidence type="ECO:0000313" key="3">
    <source>
        <dbReference type="EMBL" id="CAB3240596.1"/>
    </source>
</evidence>